<dbReference type="SUPFAM" id="SSF53850">
    <property type="entry name" value="Periplasmic binding protein-like II"/>
    <property type="match status" value="1"/>
</dbReference>
<feature type="domain" description="Putative ionotropic receptor ligand binding" evidence="9">
    <location>
        <begin position="2"/>
        <end position="179"/>
    </location>
</feature>
<accession>A0A9J7CLQ7</accession>
<keyword evidence="6" id="KW-0675">Receptor</keyword>
<keyword evidence="4 8" id="KW-1133">Transmembrane helix</keyword>
<gene>
    <name evidence="11" type="primary">LOC101890641</name>
</gene>
<evidence type="ECO:0000256" key="7">
    <source>
        <dbReference type="ARBA" id="ARBA00023180"/>
    </source>
</evidence>
<dbReference type="Pfam" id="PF24061">
    <property type="entry name" value="LBD_receptor"/>
    <property type="match status" value="1"/>
</dbReference>
<dbReference type="Gene3D" id="3.40.190.10">
    <property type="entry name" value="Periplasmic binding protein-like II"/>
    <property type="match status" value="1"/>
</dbReference>
<sequence length="594" mass="68862">MARCVRHFNAEVFLGQTSQVAVVKSVESSAANGYFSELLSEILKPWNDMKIRLSDVGVDYRHEYDYFNILLIDSYRSFEKIQPGPIAKTKDFSEYYLIIYHANSSTSQNEMQKIFEYCWRYYMVNVAVLLKLENQTISLYTYYPFTLRQCHKPQIVTLSHGKSIRNLTRLELYPEKFNNFHNCTIMAALWNVPPYLMLPKAGTSFHGMEGMEGWLLKVLAELFNFHLDYKTPPNNEQRGLVKKDGSVTGAIKMLNDHIADLSLGSFRCTLERSTALSPSATFYQTMQVFTVLARRQPFQSFEILTYPFDIYIWTMWLMLTLLLLVFTFIFERIHIPTLHFIYDVRCTSSININIIATSLGQPAFNTLQPQRNFARYFTTMWALMTFLLRSTYQSSLYDFLNSDKTVQPPNTAAELAARKFTLIVNVATSDSFSGIPILRNKQLDLKIMNITDAGGYPILEANPDKNYATGTPRDFLVDYVNSYHKYGVFHVLEETIFSQQLCVYFSKHSYLLPSFDRVLLNLRSFGLIDHWARQVFDDRFLEQTGEERIPLALGISQLWSIFKTCLIIDLLAVMVFVVEIVYYKCSHRKLNSSK</sequence>
<keyword evidence="3 8" id="KW-0812">Transmembrane</keyword>
<name>A0A9J7CLQ7_MUSDO</name>
<dbReference type="InterPro" id="IPR052192">
    <property type="entry name" value="Insect_Ionotropic_Sensory_Rcpt"/>
</dbReference>
<dbReference type="PANTHER" id="PTHR42643">
    <property type="entry name" value="IONOTROPIC RECEPTOR 20A-RELATED"/>
    <property type="match status" value="1"/>
</dbReference>
<evidence type="ECO:0000256" key="6">
    <source>
        <dbReference type="ARBA" id="ARBA00023170"/>
    </source>
</evidence>
<comment type="subcellular location">
    <subcellularLocation>
        <location evidence="1">Cell membrane</location>
        <topology evidence="1">Multi-pass membrane protein</topology>
    </subcellularLocation>
</comment>
<protein>
    <submittedName>
        <fullName evidence="11">Uncharacterized protein LOC101890641</fullName>
    </submittedName>
</protein>
<evidence type="ECO:0000256" key="8">
    <source>
        <dbReference type="SAM" id="Phobius"/>
    </source>
</evidence>
<dbReference type="VEuPathDB" id="VectorBase:MDOA007005"/>
<evidence type="ECO:0000313" key="10">
    <source>
        <dbReference type="Proteomes" id="UP001652621"/>
    </source>
</evidence>
<keyword evidence="2" id="KW-1003">Cell membrane</keyword>
<proteinExistence type="predicted"/>
<evidence type="ECO:0000256" key="4">
    <source>
        <dbReference type="ARBA" id="ARBA00022989"/>
    </source>
</evidence>
<reference evidence="11" key="1">
    <citation type="submission" date="2025-08" db="UniProtKB">
        <authorList>
            <consortium name="RefSeq"/>
        </authorList>
    </citation>
    <scope>IDENTIFICATION</scope>
    <source>
        <strain evidence="11">Aabys</strain>
        <tissue evidence="11">Whole body</tissue>
    </source>
</reference>
<evidence type="ECO:0000256" key="3">
    <source>
        <dbReference type="ARBA" id="ARBA00022692"/>
    </source>
</evidence>
<keyword evidence="10" id="KW-1185">Reference proteome</keyword>
<feature type="transmembrane region" description="Helical" evidence="8">
    <location>
        <begin position="310"/>
        <end position="330"/>
    </location>
</feature>
<dbReference type="eggNOG" id="KOG1052">
    <property type="taxonomic scope" value="Eukaryota"/>
</dbReference>
<dbReference type="InterPro" id="IPR056198">
    <property type="entry name" value="LBD_receptor"/>
</dbReference>
<keyword evidence="7" id="KW-0325">Glycoprotein</keyword>
<evidence type="ECO:0000256" key="5">
    <source>
        <dbReference type="ARBA" id="ARBA00023136"/>
    </source>
</evidence>
<keyword evidence="5 8" id="KW-0472">Membrane</keyword>
<evidence type="ECO:0000256" key="2">
    <source>
        <dbReference type="ARBA" id="ARBA00022475"/>
    </source>
</evidence>
<dbReference type="PANTHER" id="PTHR42643:SF30">
    <property type="entry name" value="IONOTROPIC RECEPTOR 40A-RELATED"/>
    <property type="match status" value="1"/>
</dbReference>
<evidence type="ECO:0000256" key="1">
    <source>
        <dbReference type="ARBA" id="ARBA00004651"/>
    </source>
</evidence>
<dbReference type="Proteomes" id="UP001652621">
    <property type="component" value="Unplaced"/>
</dbReference>
<dbReference type="VEuPathDB" id="VectorBase:MDOMA2_006500"/>
<dbReference type="GeneID" id="101890641"/>
<organism evidence="10 11">
    <name type="scientific">Musca domestica</name>
    <name type="common">House fly</name>
    <dbReference type="NCBI Taxonomy" id="7370"/>
    <lineage>
        <taxon>Eukaryota</taxon>
        <taxon>Metazoa</taxon>
        <taxon>Ecdysozoa</taxon>
        <taxon>Arthropoda</taxon>
        <taxon>Hexapoda</taxon>
        <taxon>Insecta</taxon>
        <taxon>Pterygota</taxon>
        <taxon>Neoptera</taxon>
        <taxon>Endopterygota</taxon>
        <taxon>Diptera</taxon>
        <taxon>Brachycera</taxon>
        <taxon>Muscomorpha</taxon>
        <taxon>Muscoidea</taxon>
        <taxon>Muscidae</taxon>
        <taxon>Musca</taxon>
    </lineage>
</organism>
<evidence type="ECO:0000259" key="9">
    <source>
        <dbReference type="Pfam" id="PF24061"/>
    </source>
</evidence>
<dbReference type="OrthoDB" id="8050636at2759"/>
<dbReference type="RefSeq" id="XP_005178131.2">
    <property type="nucleotide sequence ID" value="XM_005178074.3"/>
</dbReference>
<feature type="transmembrane region" description="Helical" evidence="8">
    <location>
        <begin position="561"/>
        <end position="583"/>
    </location>
</feature>
<evidence type="ECO:0000313" key="11">
    <source>
        <dbReference type="RefSeq" id="XP_005178131.2"/>
    </source>
</evidence>